<evidence type="ECO:0000313" key="3">
    <source>
        <dbReference type="Proteomes" id="UP001165302"/>
    </source>
</evidence>
<proteinExistence type="predicted"/>
<keyword evidence="1" id="KW-0472">Membrane</keyword>
<name>A0ABS7Z9H9_9SPHI</name>
<keyword evidence="1" id="KW-1133">Transmembrane helix</keyword>
<dbReference type="InterPro" id="IPR025187">
    <property type="entry name" value="DUF4112"/>
</dbReference>
<dbReference type="Proteomes" id="UP001165302">
    <property type="component" value="Unassembled WGS sequence"/>
</dbReference>
<reference evidence="2" key="1">
    <citation type="submission" date="2020-10" db="EMBL/GenBank/DDBJ databases">
        <authorList>
            <person name="Lu T."/>
            <person name="Wang Q."/>
            <person name="Han X."/>
        </authorList>
    </citation>
    <scope>NUCLEOTIDE SEQUENCE</scope>
    <source>
        <strain evidence="2">WQ 366</strain>
    </source>
</reference>
<accession>A0ABS7Z9H9</accession>
<sequence length="156" mass="17523">MYLVQKEKDFAWIERASTLLDNKFNIGGFRFGLDPLLNLIPYAGQFASFGMSLGLVIVMIRNGAGSNVAVKMLLNVLTDALLGSIPFIGYAFDFFNKANKKNVNLLREHYFEGKHQGSAKGLLIALFIIIVLLCVGVFYLMWFIAEWLFTVLGNLF</sequence>
<keyword evidence="1" id="KW-0812">Transmembrane</keyword>
<feature type="transmembrane region" description="Helical" evidence="1">
    <location>
        <begin position="39"/>
        <end position="60"/>
    </location>
</feature>
<dbReference type="EMBL" id="JADEYP010000015">
    <property type="protein sequence ID" value="MCA5005354.1"/>
    <property type="molecule type" value="Genomic_DNA"/>
</dbReference>
<feature type="transmembrane region" description="Helical" evidence="1">
    <location>
        <begin position="122"/>
        <end position="145"/>
    </location>
</feature>
<organism evidence="2 3">
    <name type="scientific">Sphingobacterium bovistauri</name>
    <dbReference type="NCBI Taxonomy" id="2781959"/>
    <lineage>
        <taxon>Bacteria</taxon>
        <taxon>Pseudomonadati</taxon>
        <taxon>Bacteroidota</taxon>
        <taxon>Sphingobacteriia</taxon>
        <taxon>Sphingobacteriales</taxon>
        <taxon>Sphingobacteriaceae</taxon>
        <taxon>Sphingobacterium</taxon>
    </lineage>
</organism>
<keyword evidence="3" id="KW-1185">Reference proteome</keyword>
<dbReference type="PANTHER" id="PTHR35519:SF2">
    <property type="entry name" value="PH DOMAIN PROTEIN"/>
    <property type="match status" value="1"/>
</dbReference>
<evidence type="ECO:0000313" key="2">
    <source>
        <dbReference type="EMBL" id="MCA5005354.1"/>
    </source>
</evidence>
<gene>
    <name evidence="2" type="ORF">IPZ78_09330</name>
</gene>
<protein>
    <submittedName>
        <fullName evidence="2">DUF4112 domain-containing protein</fullName>
    </submittedName>
</protein>
<comment type="caution">
    <text evidence="2">The sequence shown here is derived from an EMBL/GenBank/DDBJ whole genome shotgun (WGS) entry which is preliminary data.</text>
</comment>
<dbReference type="Pfam" id="PF13430">
    <property type="entry name" value="DUF4112"/>
    <property type="match status" value="1"/>
</dbReference>
<feature type="transmembrane region" description="Helical" evidence="1">
    <location>
        <begin position="72"/>
        <end position="92"/>
    </location>
</feature>
<evidence type="ECO:0000256" key="1">
    <source>
        <dbReference type="SAM" id="Phobius"/>
    </source>
</evidence>
<dbReference type="PANTHER" id="PTHR35519">
    <property type="entry name" value="MEMBRANE PROTEINS"/>
    <property type="match status" value="1"/>
</dbReference>